<dbReference type="InterPro" id="IPR003122">
    <property type="entry name" value="Tar_rcpt_lig-bd"/>
</dbReference>
<sequence>MGLLQRSVGTRLVVTLTFLAALLLLVGGMGVTALGRSNEALGDVYRRNVLPMEAISEVMSSVLNLRGQLLTPALIRTEEEMTRARDHLAEYRRHFDHGWPLYMASVPASGRERELAERVMAEQQAFADKLNRYFALLAAGRFDQAVDFNNTTLRDEFRSLREDLSTLSGIQTASVQTAYQQGQQAYRHQRLLVSAIIITALLALVLVGWRLTRGILHPLRRAQGFTEEIARGHLDVRIEHGYRDEFGRVLDALGDMRTRLAGIVREARLGAETVGAASAQLASSNDELSQRTQEQAASLEETASSMEEMTATVRRNADNAGQADQAAGSARDQAVAGGEVISQAVGAMEEISASSRQISEIVTLIDDIAFQTNLLALNAAVEAARAGEQGRGFAVVAGEVRTLATRSAEAAREIKTLVATSVERVEKGSALVSRSGETLREIVTGVQRTTGLVSEIAMAGREQSAGIEQVNMAVSQMDEITQRNAAMVEEASSASRLLQEQAETLLERLAFFRLAERTPAPASSARQLMTTAAHHSARTPAPHAATPTRTAGAGRSSGAARTVAAQVEDDWESF</sequence>
<dbReference type="Pfam" id="PF00672">
    <property type="entry name" value="HAMP"/>
    <property type="match status" value="1"/>
</dbReference>
<dbReference type="OrthoDB" id="2489132at2"/>
<comment type="similarity">
    <text evidence="10">Belongs to the methyl-accepting chemotaxis (MCP) protein family.</text>
</comment>
<accession>A0A420X0X1</accession>
<dbReference type="PROSITE" id="PS50885">
    <property type="entry name" value="HAMP"/>
    <property type="match status" value="1"/>
</dbReference>
<keyword evidence="7 13" id="KW-1133">Transmembrane helix</keyword>
<comment type="caution">
    <text evidence="16">The sequence shown here is derived from an EMBL/GenBank/DDBJ whole genome shotgun (WGS) entry which is preliminary data.</text>
</comment>
<dbReference type="Pfam" id="PF02203">
    <property type="entry name" value="TarH"/>
    <property type="match status" value="1"/>
</dbReference>
<name>A0A420X0X1_9GAMM</name>
<evidence type="ECO:0000256" key="4">
    <source>
        <dbReference type="ARBA" id="ARBA00022500"/>
    </source>
</evidence>
<evidence type="ECO:0000256" key="9">
    <source>
        <dbReference type="ARBA" id="ARBA00023224"/>
    </source>
</evidence>
<dbReference type="SMART" id="SM00283">
    <property type="entry name" value="MA"/>
    <property type="match status" value="1"/>
</dbReference>
<reference evidence="16 17" key="1">
    <citation type="submission" date="2018-10" db="EMBL/GenBank/DDBJ databases">
        <title>Genomic Encyclopedia of Type Strains, Phase IV (KMG-IV): sequencing the most valuable type-strain genomes for metagenomic binning, comparative biology and taxonomic classification.</title>
        <authorList>
            <person name="Goeker M."/>
        </authorList>
    </citation>
    <scope>NUCLEOTIDE SEQUENCE [LARGE SCALE GENOMIC DNA]</scope>
    <source>
        <strain evidence="16 17">DSM 23229</strain>
    </source>
</reference>
<feature type="transmembrane region" description="Helical" evidence="13">
    <location>
        <begin position="191"/>
        <end position="211"/>
    </location>
</feature>
<evidence type="ECO:0000256" key="6">
    <source>
        <dbReference type="ARBA" id="ARBA00022692"/>
    </source>
</evidence>
<keyword evidence="4" id="KW-0145">Chemotaxis</keyword>
<gene>
    <name evidence="16" type="ORF">C7446_0320</name>
</gene>
<dbReference type="PANTHER" id="PTHR43531">
    <property type="entry name" value="PROTEIN ICFG"/>
    <property type="match status" value="1"/>
</dbReference>
<evidence type="ECO:0000256" key="2">
    <source>
        <dbReference type="ARBA" id="ARBA00022475"/>
    </source>
</evidence>
<evidence type="ECO:0000256" key="8">
    <source>
        <dbReference type="ARBA" id="ARBA00023136"/>
    </source>
</evidence>
<keyword evidence="5" id="KW-0997">Cell inner membrane</keyword>
<keyword evidence="3" id="KW-0488">Methylation</keyword>
<dbReference type="GO" id="GO:0006935">
    <property type="term" value="P:chemotaxis"/>
    <property type="evidence" value="ECO:0007669"/>
    <property type="project" value="UniProtKB-KW"/>
</dbReference>
<evidence type="ECO:0000256" key="11">
    <source>
        <dbReference type="PROSITE-ProRule" id="PRU00284"/>
    </source>
</evidence>
<evidence type="ECO:0000259" key="15">
    <source>
        <dbReference type="PROSITE" id="PS50885"/>
    </source>
</evidence>
<dbReference type="SMART" id="SM00304">
    <property type="entry name" value="HAMP"/>
    <property type="match status" value="1"/>
</dbReference>
<dbReference type="GO" id="GO:0007165">
    <property type="term" value="P:signal transduction"/>
    <property type="evidence" value="ECO:0007669"/>
    <property type="project" value="UniProtKB-KW"/>
</dbReference>
<organism evidence="16 17">
    <name type="scientific">Kushneria sinocarnis</name>
    <dbReference type="NCBI Taxonomy" id="595502"/>
    <lineage>
        <taxon>Bacteria</taxon>
        <taxon>Pseudomonadati</taxon>
        <taxon>Pseudomonadota</taxon>
        <taxon>Gammaproteobacteria</taxon>
        <taxon>Oceanospirillales</taxon>
        <taxon>Halomonadaceae</taxon>
        <taxon>Kushneria</taxon>
    </lineage>
</organism>
<proteinExistence type="inferred from homology"/>
<dbReference type="SUPFAM" id="SSF58104">
    <property type="entry name" value="Methyl-accepting chemotaxis protein (MCP) signaling domain"/>
    <property type="match status" value="1"/>
</dbReference>
<dbReference type="InterPro" id="IPR003660">
    <property type="entry name" value="HAMP_dom"/>
</dbReference>
<keyword evidence="16" id="KW-0675">Receptor</keyword>
<feature type="compositionally biased region" description="Low complexity" evidence="12">
    <location>
        <begin position="530"/>
        <end position="565"/>
    </location>
</feature>
<keyword evidence="17" id="KW-1185">Reference proteome</keyword>
<dbReference type="FunFam" id="1.10.287.950:FF:000001">
    <property type="entry name" value="Methyl-accepting chemotaxis sensory transducer"/>
    <property type="match status" value="1"/>
</dbReference>
<feature type="domain" description="HAMP" evidence="15">
    <location>
        <begin position="213"/>
        <end position="265"/>
    </location>
</feature>
<feature type="region of interest" description="Disordered" evidence="12">
    <location>
        <begin position="281"/>
        <end position="308"/>
    </location>
</feature>
<dbReference type="PANTHER" id="PTHR43531:SF14">
    <property type="entry name" value="METHYL-ACCEPTING CHEMOTAXIS PROTEIN I-RELATED"/>
    <property type="match status" value="1"/>
</dbReference>
<evidence type="ECO:0000256" key="1">
    <source>
        <dbReference type="ARBA" id="ARBA00004429"/>
    </source>
</evidence>
<dbReference type="PRINTS" id="PR00260">
    <property type="entry name" value="CHEMTRNSDUCR"/>
</dbReference>
<dbReference type="RefSeq" id="WP_121170629.1">
    <property type="nucleotide sequence ID" value="NZ_RBIN01000001.1"/>
</dbReference>
<dbReference type="InterPro" id="IPR051310">
    <property type="entry name" value="MCP_chemotaxis"/>
</dbReference>
<feature type="domain" description="Methyl-accepting transducer" evidence="14">
    <location>
        <begin position="270"/>
        <end position="499"/>
    </location>
</feature>
<dbReference type="GO" id="GO:0005886">
    <property type="term" value="C:plasma membrane"/>
    <property type="evidence" value="ECO:0007669"/>
    <property type="project" value="UniProtKB-SubCell"/>
</dbReference>
<comment type="subcellular location">
    <subcellularLocation>
        <location evidence="1">Cell inner membrane</location>
        <topology evidence="1">Multi-pass membrane protein</topology>
    </subcellularLocation>
</comment>
<feature type="compositionally biased region" description="Polar residues" evidence="12">
    <location>
        <begin position="281"/>
        <end position="307"/>
    </location>
</feature>
<keyword evidence="6 13" id="KW-0812">Transmembrane</keyword>
<dbReference type="CDD" id="cd06225">
    <property type="entry name" value="HAMP"/>
    <property type="match status" value="1"/>
</dbReference>
<evidence type="ECO:0000313" key="16">
    <source>
        <dbReference type="EMBL" id="RKR07508.1"/>
    </source>
</evidence>
<evidence type="ECO:0000313" key="17">
    <source>
        <dbReference type="Proteomes" id="UP000281975"/>
    </source>
</evidence>
<dbReference type="PROSITE" id="PS50111">
    <property type="entry name" value="CHEMOTAXIS_TRANSDUC_2"/>
    <property type="match status" value="1"/>
</dbReference>
<evidence type="ECO:0000256" key="10">
    <source>
        <dbReference type="ARBA" id="ARBA00029447"/>
    </source>
</evidence>
<dbReference type="InterPro" id="IPR004090">
    <property type="entry name" value="Chemotax_Me-accpt_rcpt"/>
</dbReference>
<evidence type="ECO:0000256" key="5">
    <source>
        <dbReference type="ARBA" id="ARBA00022519"/>
    </source>
</evidence>
<keyword evidence="8 13" id="KW-0472">Membrane</keyword>
<protein>
    <submittedName>
        <fullName evidence="16">Methyl-accepting chemotaxis protein-1 (Serine sensor receptor)</fullName>
    </submittedName>
</protein>
<evidence type="ECO:0000256" key="3">
    <source>
        <dbReference type="ARBA" id="ARBA00022481"/>
    </source>
</evidence>
<keyword evidence="9 11" id="KW-0807">Transducer</keyword>
<dbReference type="Pfam" id="PF00015">
    <property type="entry name" value="MCPsignal"/>
    <property type="match status" value="1"/>
</dbReference>
<feature type="region of interest" description="Disordered" evidence="12">
    <location>
        <begin position="530"/>
        <end position="574"/>
    </location>
</feature>
<dbReference type="EMBL" id="RBIN01000001">
    <property type="protein sequence ID" value="RKR07508.1"/>
    <property type="molecule type" value="Genomic_DNA"/>
</dbReference>
<dbReference type="AlphaFoldDB" id="A0A420X0X1"/>
<dbReference type="InterPro" id="IPR004089">
    <property type="entry name" value="MCPsignal_dom"/>
</dbReference>
<keyword evidence="2" id="KW-1003">Cell membrane</keyword>
<dbReference type="GO" id="GO:0004888">
    <property type="term" value="F:transmembrane signaling receptor activity"/>
    <property type="evidence" value="ECO:0007669"/>
    <property type="project" value="InterPro"/>
</dbReference>
<evidence type="ECO:0000256" key="12">
    <source>
        <dbReference type="SAM" id="MobiDB-lite"/>
    </source>
</evidence>
<evidence type="ECO:0000256" key="7">
    <source>
        <dbReference type="ARBA" id="ARBA00022989"/>
    </source>
</evidence>
<dbReference type="Proteomes" id="UP000281975">
    <property type="component" value="Unassembled WGS sequence"/>
</dbReference>
<evidence type="ECO:0000256" key="13">
    <source>
        <dbReference type="SAM" id="Phobius"/>
    </source>
</evidence>
<dbReference type="Gene3D" id="1.10.287.950">
    <property type="entry name" value="Methyl-accepting chemotaxis protein"/>
    <property type="match status" value="1"/>
</dbReference>
<evidence type="ECO:0000259" key="14">
    <source>
        <dbReference type="PROSITE" id="PS50111"/>
    </source>
</evidence>
<dbReference type="CDD" id="cd11386">
    <property type="entry name" value="MCP_signal"/>
    <property type="match status" value="1"/>
</dbReference>